<evidence type="ECO:0000256" key="3">
    <source>
        <dbReference type="ARBA" id="ARBA00022741"/>
    </source>
</evidence>
<dbReference type="Pfam" id="PF00005">
    <property type="entry name" value="ABC_tran"/>
    <property type="match status" value="1"/>
</dbReference>
<evidence type="ECO:0000256" key="6">
    <source>
        <dbReference type="ARBA" id="ARBA00023136"/>
    </source>
</evidence>
<evidence type="ECO:0000259" key="9">
    <source>
        <dbReference type="PROSITE" id="PS50929"/>
    </source>
</evidence>
<keyword evidence="2 7" id="KW-0812">Transmembrane</keyword>
<proteinExistence type="predicted"/>
<dbReference type="SUPFAM" id="SSF52540">
    <property type="entry name" value="P-loop containing nucleoside triphosphate hydrolases"/>
    <property type="match status" value="1"/>
</dbReference>
<evidence type="ECO:0000256" key="1">
    <source>
        <dbReference type="ARBA" id="ARBA00004651"/>
    </source>
</evidence>
<dbReference type="PROSITE" id="PS50893">
    <property type="entry name" value="ABC_TRANSPORTER_2"/>
    <property type="match status" value="1"/>
</dbReference>
<dbReference type="InterPro" id="IPR039421">
    <property type="entry name" value="Type_1_exporter"/>
</dbReference>
<feature type="transmembrane region" description="Helical" evidence="7">
    <location>
        <begin position="36"/>
        <end position="58"/>
    </location>
</feature>
<feature type="transmembrane region" description="Helical" evidence="7">
    <location>
        <begin position="268"/>
        <end position="289"/>
    </location>
</feature>
<keyword evidence="11" id="KW-1185">Reference proteome</keyword>
<reference evidence="10 11" key="1">
    <citation type="submission" date="2019-05" db="EMBL/GenBank/DDBJ databases">
        <title>Ruegeria sp. nov., isolated from tidal flat.</title>
        <authorList>
            <person name="Kim W."/>
        </authorList>
    </citation>
    <scope>NUCLEOTIDE SEQUENCE [LARGE SCALE GENOMIC DNA]</scope>
    <source>
        <strain evidence="10 11">CAU 1488</strain>
    </source>
</reference>
<keyword evidence="5 7" id="KW-1133">Transmembrane helix</keyword>
<dbReference type="Gene3D" id="3.40.50.300">
    <property type="entry name" value="P-loop containing nucleotide triphosphate hydrolases"/>
    <property type="match status" value="1"/>
</dbReference>
<protein>
    <submittedName>
        <fullName evidence="10">ABC transporter ATP-binding protein</fullName>
    </submittedName>
</protein>
<sequence>MRIADLIDPFRPGETPPPRTLGAFIRWCLSGAWPMLFLAAFFSAAAGAMEAVTAWILGRVIDVATASGPDAFLSPQNLWMIVGAVFFFMVLRPVLFGLSSLSNNYIVMPNIPPLVLSKLNRWTLGQSVTYFDDDFAGRIAQKQMQTSNALASVVSDTISAIVFALASLVGSLALLGSIHPLVMLPFVLWLVVYFALIRWYLPRVRIRSGARAGARAMVSGQVVDTITNIKTVKLFAHADHEDQAAQRAMVELRERALEFGRLSVSFRFILMTLAGVLPVLLLAATLVLWQAGSATAGDIVAAGTVSIRISQMTGWVSFTLLGLYAHVGEVENGMKTLAVRRRIEDGAAAPDLVVTDGEIEFDDVSFAYGRDTGGVQDMSLTVRPGEKLGIVGASGAGKSTLVSLLLRLYDGENGAIRIDGQDVTAVTQDSLRRQIGMVTQETAMFNRSARENILYGRPDATEDELLAAAKKAEAHEFILDLEDAQGRKGYDAHLGERGVKLSGGQRQRIALARAILKDAPILVLDEATSALDSEVEASIQTALHRVMEGKTVLAIAHRLSTLSEMDRIIVLDEGRIVESGTHDRLLAKGGLYARFWHRQSGGFIRTEAAE</sequence>
<dbReference type="PANTHER" id="PTHR24221">
    <property type="entry name" value="ATP-BINDING CASSETTE SUB-FAMILY B"/>
    <property type="match status" value="1"/>
</dbReference>
<dbReference type="InterPro" id="IPR003593">
    <property type="entry name" value="AAA+_ATPase"/>
</dbReference>
<evidence type="ECO:0000313" key="11">
    <source>
        <dbReference type="Proteomes" id="UP001193035"/>
    </source>
</evidence>
<keyword evidence="3" id="KW-0547">Nucleotide-binding</keyword>
<comment type="subcellular location">
    <subcellularLocation>
        <location evidence="1">Cell membrane</location>
        <topology evidence="1">Multi-pass membrane protein</topology>
    </subcellularLocation>
</comment>
<dbReference type="InterPro" id="IPR017871">
    <property type="entry name" value="ABC_transporter-like_CS"/>
</dbReference>
<dbReference type="PROSITE" id="PS00211">
    <property type="entry name" value="ABC_TRANSPORTER_1"/>
    <property type="match status" value="1"/>
</dbReference>
<keyword evidence="6 7" id="KW-0472">Membrane</keyword>
<name>A0ABY2WXL5_9RHOB</name>
<evidence type="ECO:0000256" key="4">
    <source>
        <dbReference type="ARBA" id="ARBA00022840"/>
    </source>
</evidence>
<dbReference type="PANTHER" id="PTHR24221:SF203">
    <property type="entry name" value="ATP-BINDING_PERMEASE FUSION ABC TRANSPORTER-RELATED"/>
    <property type="match status" value="1"/>
</dbReference>
<dbReference type="PROSITE" id="PS50929">
    <property type="entry name" value="ABC_TM1F"/>
    <property type="match status" value="1"/>
</dbReference>
<organism evidence="10 11">
    <name type="scientific">Ruegeria sediminis</name>
    <dbReference type="NCBI Taxonomy" id="2583820"/>
    <lineage>
        <taxon>Bacteria</taxon>
        <taxon>Pseudomonadati</taxon>
        <taxon>Pseudomonadota</taxon>
        <taxon>Alphaproteobacteria</taxon>
        <taxon>Rhodobacterales</taxon>
        <taxon>Roseobacteraceae</taxon>
        <taxon>Ruegeria</taxon>
    </lineage>
</organism>
<feature type="domain" description="ABC transmembrane type-1" evidence="9">
    <location>
        <begin position="37"/>
        <end position="325"/>
    </location>
</feature>
<dbReference type="Pfam" id="PF00664">
    <property type="entry name" value="ABC_membrane"/>
    <property type="match status" value="1"/>
</dbReference>
<feature type="transmembrane region" description="Helical" evidence="7">
    <location>
        <begin position="78"/>
        <end position="98"/>
    </location>
</feature>
<keyword evidence="4 10" id="KW-0067">ATP-binding</keyword>
<dbReference type="InterPro" id="IPR036640">
    <property type="entry name" value="ABC1_TM_sf"/>
</dbReference>
<feature type="transmembrane region" description="Helical" evidence="7">
    <location>
        <begin position="181"/>
        <end position="201"/>
    </location>
</feature>
<dbReference type="EMBL" id="VCPD01000004">
    <property type="protein sequence ID" value="TMV07172.1"/>
    <property type="molecule type" value="Genomic_DNA"/>
</dbReference>
<dbReference type="GO" id="GO:0005524">
    <property type="term" value="F:ATP binding"/>
    <property type="evidence" value="ECO:0007669"/>
    <property type="project" value="UniProtKB-KW"/>
</dbReference>
<accession>A0ABY2WXL5</accession>
<dbReference type="InterPro" id="IPR027417">
    <property type="entry name" value="P-loop_NTPase"/>
</dbReference>
<evidence type="ECO:0000256" key="2">
    <source>
        <dbReference type="ARBA" id="ARBA00022692"/>
    </source>
</evidence>
<feature type="domain" description="ABC transporter" evidence="8">
    <location>
        <begin position="359"/>
        <end position="598"/>
    </location>
</feature>
<evidence type="ECO:0000259" key="8">
    <source>
        <dbReference type="PROSITE" id="PS50893"/>
    </source>
</evidence>
<comment type="caution">
    <text evidence="10">The sequence shown here is derived from an EMBL/GenBank/DDBJ whole genome shotgun (WGS) entry which is preliminary data.</text>
</comment>
<dbReference type="Proteomes" id="UP001193035">
    <property type="component" value="Unassembled WGS sequence"/>
</dbReference>
<dbReference type="SMART" id="SM00382">
    <property type="entry name" value="AAA"/>
    <property type="match status" value="1"/>
</dbReference>
<evidence type="ECO:0000313" key="10">
    <source>
        <dbReference type="EMBL" id="TMV07172.1"/>
    </source>
</evidence>
<dbReference type="InterPro" id="IPR011527">
    <property type="entry name" value="ABC1_TM_dom"/>
</dbReference>
<dbReference type="RefSeq" id="WP_138843183.1">
    <property type="nucleotide sequence ID" value="NZ_VCPD01000004.1"/>
</dbReference>
<dbReference type="SUPFAM" id="SSF90123">
    <property type="entry name" value="ABC transporter transmembrane region"/>
    <property type="match status" value="1"/>
</dbReference>
<gene>
    <name evidence="10" type="ORF">FGK63_13790</name>
</gene>
<dbReference type="Gene3D" id="1.20.1560.10">
    <property type="entry name" value="ABC transporter type 1, transmembrane domain"/>
    <property type="match status" value="1"/>
</dbReference>
<dbReference type="InterPro" id="IPR003439">
    <property type="entry name" value="ABC_transporter-like_ATP-bd"/>
</dbReference>
<evidence type="ECO:0000256" key="7">
    <source>
        <dbReference type="SAM" id="Phobius"/>
    </source>
</evidence>
<feature type="transmembrane region" description="Helical" evidence="7">
    <location>
        <begin position="149"/>
        <end position="175"/>
    </location>
</feature>
<evidence type="ECO:0000256" key="5">
    <source>
        <dbReference type="ARBA" id="ARBA00022989"/>
    </source>
</evidence>